<dbReference type="WormBase" id="Y47G6A.30">
    <property type="protein sequence ID" value="CE34404"/>
    <property type="gene ID" value="WBGene00021653"/>
</dbReference>
<keyword evidence="3" id="KW-1185">Reference proteome</keyword>
<dbReference type="GeneID" id="3565592"/>
<evidence type="ECO:0000256" key="1">
    <source>
        <dbReference type="SAM" id="MobiDB-lite"/>
    </source>
</evidence>
<evidence type="ECO:0000313" key="3">
    <source>
        <dbReference type="Proteomes" id="UP000001940"/>
    </source>
</evidence>
<dbReference type="CTD" id="3565592"/>
<name>Q7Z148_CAEEL</name>
<dbReference type="KEGG" id="cel:CELE_Y47G6A.30"/>
<dbReference type="GO" id="GO:0005840">
    <property type="term" value="C:ribosome"/>
    <property type="evidence" value="ECO:0007669"/>
    <property type="project" value="UniProtKB-KW"/>
</dbReference>
<dbReference type="Bgee" id="WBGene00021653">
    <property type="expression patterns" value="Expressed in adult organism and 2 other cell types or tissues"/>
</dbReference>
<dbReference type="UCSC" id="Y47G6A.30">
    <property type="organism name" value="c. elegans"/>
</dbReference>
<gene>
    <name evidence="2" type="ORF">CELE_Y47G6A.30</name>
    <name evidence="2 4" type="ORF">Y47G6A.30</name>
</gene>
<evidence type="ECO:0000313" key="4">
    <source>
        <dbReference type="WormBase" id="Y47G6A.30"/>
    </source>
</evidence>
<dbReference type="AlphaFoldDB" id="Q7Z148"/>
<protein>
    <submittedName>
        <fullName evidence="2">40S ribosomal protein S19-binding protein 1</fullName>
    </submittedName>
</protein>
<keyword evidence="2" id="KW-0687">Ribonucleoprotein</keyword>
<dbReference type="HOGENOM" id="CLU_2504168_0_0_1"/>
<accession>Q7Z148</accession>
<dbReference type="PaxDb" id="6239-Y47G6A.30"/>
<keyword evidence="2" id="KW-0689">Ribosomal protein</keyword>
<sequence length="85" mass="9099">MARLQNALKVVGRSNGLKATVKKELPGSPAKKQKPAPVAPKILDSSIGRLSIAKNIRMDKTTIIIGHKVAAPKRESVWNSGSSQE</sequence>
<feature type="region of interest" description="Disordered" evidence="1">
    <location>
        <begin position="19"/>
        <end position="40"/>
    </location>
</feature>
<proteinExistence type="predicted"/>
<organism evidence="2 3">
    <name type="scientific">Caenorhabditis elegans</name>
    <dbReference type="NCBI Taxonomy" id="6239"/>
    <lineage>
        <taxon>Eukaryota</taxon>
        <taxon>Metazoa</taxon>
        <taxon>Ecdysozoa</taxon>
        <taxon>Nematoda</taxon>
        <taxon>Chromadorea</taxon>
        <taxon>Rhabditida</taxon>
        <taxon>Rhabditina</taxon>
        <taxon>Rhabditomorpha</taxon>
        <taxon>Rhabditoidea</taxon>
        <taxon>Rhabditidae</taxon>
        <taxon>Peloderinae</taxon>
        <taxon>Caenorhabditis</taxon>
    </lineage>
</organism>
<dbReference type="EMBL" id="BX284601">
    <property type="protein sequence ID" value="CCD72574.1"/>
    <property type="molecule type" value="Genomic_DNA"/>
</dbReference>
<dbReference type="Proteomes" id="UP000001940">
    <property type="component" value="Chromosome I"/>
</dbReference>
<reference evidence="2 3" key="1">
    <citation type="journal article" date="1998" name="Science">
        <title>Genome sequence of the nematode C. elegans: a platform for investigating biology.</title>
        <authorList>
            <consortium name="The C. elegans sequencing consortium"/>
            <person name="Sulson J.E."/>
            <person name="Waterston R."/>
        </authorList>
    </citation>
    <scope>NUCLEOTIDE SEQUENCE [LARGE SCALE GENOMIC DNA]</scope>
    <source>
        <strain evidence="2 3">Bristol N2</strain>
    </source>
</reference>
<dbReference type="AGR" id="WB:WBGene00021653"/>
<evidence type="ECO:0000313" key="2">
    <source>
        <dbReference type="EMBL" id="CCD72574.1"/>
    </source>
</evidence>
<dbReference type="RefSeq" id="NP_001021766.1">
    <property type="nucleotide sequence ID" value="NM_001026595.2"/>
</dbReference>
<dbReference type="InParanoid" id="Q7Z148"/>